<evidence type="ECO:0000256" key="1">
    <source>
        <dbReference type="SAM" id="SignalP"/>
    </source>
</evidence>
<evidence type="ECO:0000259" key="2">
    <source>
        <dbReference type="Pfam" id="PF07589"/>
    </source>
</evidence>
<keyword evidence="1" id="KW-0732">Signal</keyword>
<feature type="chain" id="PRO_5020474648" evidence="1">
    <location>
        <begin position="26"/>
        <end position="176"/>
    </location>
</feature>
<organism evidence="3 4">
    <name type="scientific">Rubrivivax gelatinosus</name>
    <name type="common">Rhodocyclus gelatinosus</name>
    <name type="synonym">Rhodopseudomonas gelatinosa</name>
    <dbReference type="NCBI Taxonomy" id="28068"/>
    <lineage>
        <taxon>Bacteria</taxon>
        <taxon>Pseudomonadati</taxon>
        <taxon>Pseudomonadota</taxon>
        <taxon>Betaproteobacteria</taxon>
        <taxon>Burkholderiales</taxon>
        <taxon>Sphaerotilaceae</taxon>
        <taxon>Rubrivivax</taxon>
    </lineage>
</organism>
<evidence type="ECO:0000313" key="4">
    <source>
        <dbReference type="Proteomes" id="UP000295106"/>
    </source>
</evidence>
<dbReference type="Pfam" id="PF07589">
    <property type="entry name" value="PEP-CTERM"/>
    <property type="match status" value="1"/>
</dbReference>
<comment type="caution">
    <text evidence="3">The sequence shown here is derived from an EMBL/GenBank/DDBJ whole genome shotgun (WGS) entry which is preliminary data.</text>
</comment>
<sequence>MTRQIISALALAATLFAGLAAPAQAALYRIDGLVDSGSLAGTAFSGSLGFEDPVAGYDGSVELSSFTLDFAGARYTLDGIDADSLPLAWFSAGSLLGVDLMFSGAGALSQPLLALAAGFTEASQAFLAYDTTGAGTEGFGSVVFTEVTQDVPEPASAALVMAALAAAALARRRRPA</sequence>
<dbReference type="InterPro" id="IPR013424">
    <property type="entry name" value="Ice-binding_C"/>
</dbReference>
<feature type="domain" description="Ice-binding protein C-terminal" evidence="2">
    <location>
        <begin position="150"/>
        <end position="174"/>
    </location>
</feature>
<evidence type="ECO:0000313" key="3">
    <source>
        <dbReference type="EMBL" id="TCP01437.1"/>
    </source>
</evidence>
<dbReference type="RefSeq" id="WP_207184360.1">
    <property type="nucleotide sequence ID" value="NZ_CP181386.1"/>
</dbReference>
<dbReference type="NCBIfam" id="TIGR02595">
    <property type="entry name" value="PEP_CTERM"/>
    <property type="match status" value="1"/>
</dbReference>
<name>A0A4R2MAB1_RUBGE</name>
<dbReference type="AlphaFoldDB" id="A0A4R2MAB1"/>
<gene>
    <name evidence="3" type="ORF">EV684_10972</name>
</gene>
<feature type="signal peptide" evidence="1">
    <location>
        <begin position="1"/>
        <end position="25"/>
    </location>
</feature>
<dbReference type="GeneID" id="99686040"/>
<dbReference type="Proteomes" id="UP000295106">
    <property type="component" value="Unassembled WGS sequence"/>
</dbReference>
<proteinExistence type="predicted"/>
<accession>A0A4R2MAB1</accession>
<reference evidence="3 4" key="1">
    <citation type="submission" date="2019-03" db="EMBL/GenBank/DDBJ databases">
        <title>Genomic Encyclopedia of Type Strains, Phase IV (KMG-IV): sequencing the most valuable type-strain genomes for metagenomic binning, comparative biology and taxonomic classification.</title>
        <authorList>
            <person name="Goeker M."/>
        </authorList>
    </citation>
    <scope>NUCLEOTIDE SEQUENCE [LARGE SCALE GENOMIC DNA]</scope>
    <source>
        <strain evidence="3 4">DSM 1709</strain>
    </source>
</reference>
<protein>
    <submittedName>
        <fullName evidence="3">Putative secreted protein with PEP-CTERM sorting signal/MYXO-CTERM domain-containing protein</fullName>
    </submittedName>
</protein>
<dbReference type="EMBL" id="SLXD01000009">
    <property type="protein sequence ID" value="TCP01437.1"/>
    <property type="molecule type" value="Genomic_DNA"/>
</dbReference>